<feature type="region of interest" description="Disordered" evidence="1">
    <location>
        <begin position="80"/>
        <end position="103"/>
    </location>
</feature>
<dbReference type="RefSeq" id="XP_005837211.1">
    <property type="nucleotide sequence ID" value="XM_005837154.1"/>
</dbReference>
<keyword evidence="2" id="KW-0732">Signal</keyword>
<dbReference type="AlphaFoldDB" id="L1JNS2"/>
<dbReference type="EnsemblProtists" id="EKX50231">
    <property type="protein sequence ID" value="EKX50231"/>
    <property type="gene ID" value="GUITHDRAFT_151256"/>
</dbReference>
<evidence type="ECO:0000256" key="2">
    <source>
        <dbReference type="SAM" id="SignalP"/>
    </source>
</evidence>
<dbReference type="eggNOG" id="ENOG502QWEW">
    <property type="taxonomic scope" value="Eukaryota"/>
</dbReference>
<gene>
    <name evidence="3" type="ORF">GUITHDRAFT_151256</name>
</gene>
<dbReference type="STRING" id="905079.L1JNS2"/>
<accession>L1JNS2</accession>
<reference evidence="3 5" key="1">
    <citation type="journal article" date="2012" name="Nature">
        <title>Algal genomes reveal evolutionary mosaicism and the fate of nucleomorphs.</title>
        <authorList>
            <consortium name="DOE Joint Genome Institute"/>
            <person name="Curtis B.A."/>
            <person name="Tanifuji G."/>
            <person name="Burki F."/>
            <person name="Gruber A."/>
            <person name="Irimia M."/>
            <person name="Maruyama S."/>
            <person name="Arias M.C."/>
            <person name="Ball S.G."/>
            <person name="Gile G.H."/>
            <person name="Hirakawa Y."/>
            <person name="Hopkins J.F."/>
            <person name="Kuo A."/>
            <person name="Rensing S.A."/>
            <person name="Schmutz J."/>
            <person name="Symeonidi A."/>
            <person name="Elias M."/>
            <person name="Eveleigh R.J."/>
            <person name="Herman E.K."/>
            <person name="Klute M.J."/>
            <person name="Nakayama T."/>
            <person name="Obornik M."/>
            <person name="Reyes-Prieto A."/>
            <person name="Armbrust E.V."/>
            <person name="Aves S.J."/>
            <person name="Beiko R.G."/>
            <person name="Coutinho P."/>
            <person name="Dacks J.B."/>
            <person name="Durnford D.G."/>
            <person name="Fast N.M."/>
            <person name="Green B.R."/>
            <person name="Grisdale C.J."/>
            <person name="Hempel F."/>
            <person name="Henrissat B."/>
            <person name="Hoppner M.P."/>
            <person name="Ishida K."/>
            <person name="Kim E."/>
            <person name="Koreny L."/>
            <person name="Kroth P.G."/>
            <person name="Liu Y."/>
            <person name="Malik S.B."/>
            <person name="Maier U.G."/>
            <person name="McRose D."/>
            <person name="Mock T."/>
            <person name="Neilson J.A."/>
            <person name="Onodera N.T."/>
            <person name="Poole A.M."/>
            <person name="Pritham E.J."/>
            <person name="Richards T.A."/>
            <person name="Rocap G."/>
            <person name="Roy S.W."/>
            <person name="Sarai C."/>
            <person name="Schaack S."/>
            <person name="Shirato S."/>
            <person name="Slamovits C.H."/>
            <person name="Spencer D.F."/>
            <person name="Suzuki S."/>
            <person name="Worden A.Z."/>
            <person name="Zauner S."/>
            <person name="Barry K."/>
            <person name="Bell C."/>
            <person name="Bharti A.K."/>
            <person name="Crow J.A."/>
            <person name="Grimwood J."/>
            <person name="Kramer R."/>
            <person name="Lindquist E."/>
            <person name="Lucas S."/>
            <person name="Salamov A."/>
            <person name="McFadden G.I."/>
            <person name="Lane C.E."/>
            <person name="Keeling P.J."/>
            <person name="Gray M.W."/>
            <person name="Grigoriev I.V."/>
            <person name="Archibald J.M."/>
        </authorList>
    </citation>
    <scope>NUCLEOTIDE SEQUENCE</scope>
    <source>
        <strain evidence="3 5">CCMP2712</strain>
    </source>
</reference>
<dbReference type="GO" id="GO:0004222">
    <property type="term" value="F:metalloendopeptidase activity"/>
    <property type="evidence" value="ECO:0007669"/>
    <property type="project" value="InterPro"/>
</dbReference>
<evidence type="ECO:0000256" key="1">
    <source>
        <dbReference type="SAM" id="MobiDB-lite"/>
    </source>
</evidence>
<dbReference type="GeneID" id="17306846"/>
<dbReference type="GO" id="GO:0004176">
    <property type="term" value="F:ATP-dependent peptidase activity"/>
    <property type="evidence" value="ECO:0007669"/>
    <property type="project" value="InterPro"/>
</dbReference>
<proteinExistence type="predicted"/>
<feature type="chain" id="PRO_5008771707" evidence="2">
    <location>
        <begin position="21"/>
        <end position="411"/>
    </location>
</feature>
<dbReference type="PaxDb" id="55529-EKX50231"/>
<organism evidence="3">
    <name type="scientific">Guillardia theta (strain CCMP2712)</name>
    <name type="common">Cryptophyte</name>
    <dbReference type="NCBI Taxonomy" id="905079"/>
    <lineage>
        <taxon>Eukaryota</taxon>
        <taxon>Cryptophyceae</taxon>
        <taxon>Pyrenomonadales</taxon>
        <taxon>Geminigeraceae</taxon>
        <taxon>Guillardia</taxon>
    </lineage>
</organism>
<dbReference type="EMBL" id="JH992979">
    <property type="protein sequence ID" value="EKX50231.1"/>
    <property type="molecule type" value="Genomic_DNA"/>
</dbReference>
<dbReference type="KEGG" id="gtt:GUITHDRAFT_151256"/>
<dbReference type="GO" id="GO:0006508">
    <property type="term" value="P:proteolysis"/>
    <property type="evidence" value="ECO:0007669"/>
    <property type="project" value="InterPro"/>
</dbReference>
<dbReference type="PANTHER" id="PTHR33471">
    <property type="entry name" value="ATP-DEPENDENT ZINC METALLOPROTEASE-RELATED"/>
    <property type="match status" value="1"/>
</dbReference>
<feature type="signal peptide" evidence="2">
    <location>
        <begin position="1"/>
        <end position="20"/>
    </location>
</feature>
<dbReference type="HOGENOM" id="CLU_669865_0_0_1"/>
<evidence type="ECO:0000313" key="4">
    <source>
        <dbReference type="EnsemblProtists" id="EKX50231"/>
    </source>
</evidence>
<sequence length="411" mass="45348">MRAQILSSLCLVALCQPTFALTQISVQASRPNTKSVGAWGSDSDSHSWMASNEACFAAPRALLLHSAPRLCSRRCATSFRSPASSRRPLNMQQQTDAKEENAGNRALSFEETLKEIKEPCKKAWEGSATDVYDTFERLKSQGVLKKWNSMPVKSRAVSQNELKRMLKTELDLDTVLGISGGVQTEDLKKLTVGAFASSAIIGVLGTAIGGETGGFVYWLTFLGASIPLVLVGVGSVAPSLIGGVISGLQWQFDKTNTMERRIRHEAAHILAGYMCGLPIEGYEVEPMPMCKFYDRREGNIDDVEAWKKARPFNEEEVDKLAVVCLSGVMGELSLYERAAGGQQDLEQLQEVYFRAESEKLRNNRVREETTRWGAMKARTLLEENNDSFMRLCKQLEKGASIEECIASIEAA</sequence>
<dbReference type="OrthoDB" id="66620at2759"/>
<name>L1JNS2_GUITC</name>
<evidence type="ECO:0000313" key="5">
    <source>
        <dbReference type="Proteomes" id="UP000011087"/>
    </source>
</evidence>
<dbReference type="Proteomes" id="UP000011087">
    <property type="component" value="Unassembled WGS sequence"/>
</dbReference>
<reference evidence="5" key="2">
    <citation type="submission" date="2012-11" db="EMBL/GenBank/DDBJ databases">
        <authorList>
            <person name="Kuo A."/>
            <person name="Curtis B.A."/>
            <person name="Tanifuji G."/>
            <person name="Burki F."/>
            <person name="Gruber A."/>
            <person name="Irimia M."/>
            <person name="Maruyama S."/>
            <person name="Arias M.C."/>
            <person name="Ball S.G."/>
            <person name="Gile G.H."/>
            <person name="Hirakawa Y."/>
            <person name="Hopkins J.F."/>
            <person name="Rensing S.A."/>
            <person name="Schmutz J."/>
            <person name="Symeonidi A."/>
            <person name="Elias M."/>
            <person name="Eveleigh R.J."/>
            <person name="Herman E.K."/>
            <person name="Klute M.J."/>
            <person name="Nakayama T."/>
            <person name="Obornik M."/>
            <person name="Reyes-Prieto A."/>
            <person name="Armbrust E.V."/>
            <person name="Aves S.J."/>
            <person name="Beiko R.G."/>
            <person name="Coutinho P."/>
            <person name="Dacks J.B."/>
            <person name="Durnford D.G."/>
            <person name="Fast N.M."/>
            <person name="Green B.R."/>
            <person name="Grisdale C."/>
            <person name="Hempe F."/>
            <person name="Henrissat B."/>
            <person name="Hoppner M.P."/>
            <person name="Ishida K.-I."/>
            <person name="Kim E."/>
            <person name="Koreny L."/>
            <person name="Kroth P.G."/>
            <person name="Liu Y."/>
            <person name="Malik S.-B."/>
            <person name="Maier U.G."/>
            <person name="McRose D."/>
            <person name="Mock T."/>
            <person name="Neilson J.A."/>
            <person name="Onodera N.T."/>
            <person name="Poole A.M."/>
            <person name="Pritham E.J."/>
            <person name="Richards T.A."/>
            <person name="Rocap G."/>
            <person name="Roy S.W."/>
            <person name="Sarai C."/>
            <person name="Schaack S."/>
            <person name="Shirato S."/>
            <person name="Slamovits C.H."/>
            <person name="Spencer D.F."/>
            <person name="Suzuki S."/>
            <person name="Worden A.Z."/>
            <person name="Zauner S."/>
            <person name="Barry K."/>
            <person name="Bell C."/>
            <person name="Bharti A.K."/>
            <person name="Crow J.A."/>
            <person name="Grimwood J."/>
            <person name="Kramer R."/>
            <person name="Lindquist E."/>
            <person name="Lucas S."/>
            <person name="Salamov A."/>
            <person name="McFadden G.I."/>
            <person name="Lane C.E."/>
            <person name="Keeling P.J."/>
            <person name="Gray M.W."/>
            <person name="Grigoriev I.V."/>
            <person name="Archibald J.M."/>
        </authorList>
    </citation>
    <scope>NUCLEOTIDE SEQUENCE</scope>
    <source>
        <strain evidence="5">CCMP2712</strain>
    </source>
</reference>
<dbReference type="InterPro" id="IPR037219">
    <property type="entry name" value="Peptidase_M41-like"/>
</dbReference>
<protein>
    <submittedName>
        <fullName evidence="3 4">Uncharacterized protein</fullName>
    </submittedName>
</protein>
<keyword evidence="5" id="KW-1185">Reference proteome</keyword>
<dbReference type="GO" id="GO:0005524">
    <property type="term" value="F:ATP binding"/>
    <property type="evidence" value="ECO:0007669"/>
    <property type="project" value="InterPro"/>
</dbReference>
<dbReference type="OMA" id="EGWAKKW"/>
<dbReference type="SUPFAM" id="SSF140990">
    <property type="entry name" value="FtsH protease domain-like"/>
    <property type="match status" value="1"/>
</dbReference>
<reference evidence="4" key="3">
    <citation type="submission" date="2016-03" db="UniProtKB">
        <authorList>
            <consortium name="EnsemblProtists"/>
        </authorList>
    </citation>
    <scope>IDENTIFICATION</scope>
</reference>
<dbReference type="PANTHER" id="PTHR33471:SF7">
    <property type="entry name" value="ATP-DEPENDENT ZINC METALLOPROTEASE-RELATED"/>
    <property type="match status" value="1"/>
</dbReference>
<evidence type="ECO:0000313" key="3">
    <source>
        <dbReference type="EMBL" id="EKX50231.1"/>
    </source>
</evidence>